<accession>A0A1Q9EIZ1</accession>
<keyword evidence="8" id="KW-1185">Reference proteome</keyword>
<comment type="caution">
    <text evidence="7">The sequence shown here is derived from an EMBL/GenBank/DDBJ whole genome shotgun (WGS) entry which is preliminary data.</text>
</comment>
<feature type="transmembrane region" description="Helical" evidence="5">
    <location>
        <begin position="101"/>
        <end position="123"/>
    </location>
</feature>
<evidence type="ECO:0000259" key="6">
    <source>
        <dbReference type="Pfam" id="PF03151"/>
    </source>
</evidence>
<dbReference type="AlphaFoldDB" id="A0A1Q9EIZ1"/>
<protein>
    <recommendedName>
        <fullName evidence="6">Sugar phosphate transporter domain-containing protein</fullName>
    </recommendedName>
</protein>
<feature type="transmembrane region" description="Helical" evidence="5">
    <location>
        <begin position="301"/>
        <end position="321"/>
    </location>
</feature>
<dbReference type="GO" id="GO:0016020">
    <property type="term" value="C:membrane"/>
    <property type="evidence" value="ECO:0007669"/>
    <property type="project" value="UniProtKB-SubCell"/>
</dbReference>
<dbReference type="InterPro" id="IPR004853">
    <property type="entry name" value="Sugar_P_trans_dom"/>
</dbReference>
<evidence type="ECO:0000313" key="7">
    <source>
        <dbReference type="EMBL" id="OLQ07402.1"/>
    </source>
</evidence>
<feature type="transmembrane region" description="Helical" evidence="5">
    <location>
        <begin position="359"/>
        <end position="378"/>
    </location>
</feature>
<sequence>MLKRLDLGFEPWSRLLRRIRSCSWNREGESPKEGREPFPSPGGYIRLNVTDDSPTADPAGLVESTAPGPSKQALKVFAYTSMWWIAAIMVILEIKQVVHDIFPFPFALTAMVQPTTALCAWLLSRLVLRHSKRPPAPPLQSHENMYVVVIGLVQGLEIGLTNKALEFLTVAARTMISSTSVLFMMCTARFWGLERLGLLRLCSSALMIMGGVFQCRVPELPGGRSSAHWLGMLMQTISMILSAQRWALAQFVLQRSPVGSGLAQTTKLQLLARTLPITGGVCLVLALLFERQSFSSDVTVPAILGFRVVSVACGLTGMLYAELKLVSLLSAVAFNVLSTLHQIPIVLAGVILQHNTVSISSWAGFACCLIGALVYAIARYSDVHE</sequence>
<feature type="transmembrane region" description="Helical" evidence="5">
    <location>
        <begin position="328"/>
        <end position="353"/>
    </location>
</feature>
<dbReference type="OrthoDB" id="424851at2759"/>
<dbReference type="Pfam" id="PF03151">
    <property type="entry name" value="TPT"/>
    <property type="match status" value="1"/>
</dbReference>
<keyword evidence="3 5" id="KW-1133">Transmembrane helix</keyword>
<reference evidence="7 8" key="1">
    <citation type="submission" date="2016-02" db="EMBL/GenBank/DDBJ databases">
        <title>Genome analysis of coral dinoflagellate symbionts highlights evolutionary adaptations to a symbiotic lifestyle.</title>
        <authorList>
            <person name="Aranda M."/>
            <person name="Li Y."/>
            <person name="Liew Y.J."/>
            <person name="Baumgarten S."/>
            <person name="Simakov O."/>
            <person name="Wilson M."/>
            <person name="Piel J."/>
            <person name="Ashoor H."/>
            <person name="Bougouffa S."/>
            <person name="Bajic V.B."/>
            <person name="Ryu T."/>
            <person name="Ravasi T."/>
            <person name="Bayer T."/>
            <person name="Micklem G."/>
            <person name="Kim H."/>
            <person name="Bhak J."/>
            <person name="Lajeunesse T.C."/>
            <person name="Voolstra C.R."/>
        </authorList>
    </citation>
    <scope>NUCLEOTIDE SEQUENCE [LARGE SCALE GENOMIC DNA]</scope>
    <source>
        <strain evidence="7 8">CCMP2467</strain>
    </source>
</reference>
<name>A0A1Q9EIZ1_SYMMI</name>
<organism evidence="7 8">
    <name type="scientific">Symbiodinium microadriaticum</name>
    <name type="common">Dinoflagellate</name>
    <name type="synonym">Zooxanthella microadriatica</name>
    <dbReference type="NCBI Taxonomy" id="2951"/>
    <lineage>
        <taxon>Eukaryota</taxon>
        <taxon>Sar</taxon>
        <taxon>Alveolata</taxon>
        <taxon>Dinophyceae</taxon>
        <taxon>Suessiales</taxon>
        <taxon>Symbiodiniaceae</taxon>
        <taxon>Symbiodinium</taxon>
    </lineage>
</organism>
<dbReference type="Proteomes" id="UP000186817">
    <property type="component" value="Unassembled WGS sequence"/>
</dbReference>
<dbReference type="SUPFAM" id="SSF103481">
    <property type="entry name" value="Multidrug resistance efflux transporter EmrE"/>
    <property type="match status" value="1"/>
</dbReference>
<dbReference type="InterPro" id="IPR050186">
    <property type="entry name" value="TPT_transporter"/>
</dbReference>
<feature type="domain" description="Sugar phosphate transporter" evidence="6">
    <location>
        <begin position="75"/>
        <end position="375"/>
    </location>
</feature>
<dbReference type="EMBL" id="LSRX01000139">
    <property type="protein sequence ID" value="OLQ07402.1"/>
    <property type="molecule type" value="Genomic_DNA"/>
</dbReference>
<dbReference type="PANTHER" id="PTHR11132">
    <property type="entry name" value="SOLUTE CARRIER FAMILY 35"/>
    <property type="match status" value="1"/>
</dbReference>
<proteinExistence type="predicted"/>
<keyword evidence="2 5" id="KW-0812">Transmembrane</keyword>
<evidence type="ECO:0000256" key="3">
    <source>
        <dbReference type="ARBA" id="ARBA00022989"/>
    </source>
</evidence>
<evidence type="ECO:0000256" key="2">
    <source>
        <dbReference type="ARBA" id="ARBA00022692"/>
    </source>
</evidence>
<dbReference type="OMA" id="SSALMIM"/>
<evidence type="ECO:0000256" key="4">
    <source>
        <dbReference type="ARBA" id="ARBA00023136"/>
    </source>
</evidence>
<evidence type="ECO:0000256" key="1">
    <source>
        <dbReference type="ARBA" id="ARBA00004141"/>
    </source>
</evidence>
<keyword evidence="4 5" id="KW-0472">Membrane</keyword>
<feature type="transmembrane region" description="Helical" evidence="5">
    <location>
        <begin position="270"/>
        <end position="289"/>
    </location>
</feature>
<evidence type="ECO:0000313" key="8">
    <source>
        <dbReference type="Proteomes" id="UP000186817"/>
    </source>
</evidence>
<dbReference type="InterPro" id="IPR037185">
    <property type="entry name" value="EmrE-like"/>
</dbReference>
<evidence type="ECO:0000256" key="5">
    <source>
        <dbReference type="SAM" id="Phobius"/>
    </source>
</evidence>
<comment type="subcellular location">
    <subcellularLocation>
        <location evidence="1">Membrane</location>
        <topology evidence="1">Multi-pass membrane protein</topology>
    </subcellularLocation>
</comment>
<feature type="transmembrane region" description="Helical" evidence="5">
    <location>
        <begin position="76"/>
        <end position="95"/>
    </location>
</feature>
<gene>
    <name evidence="7" type="ORF">AK812_SmicGene9186</name>
</gene>